<organism evidence="8 9">
    <name type="scientific">Filobasidium floriforme</name>
    <dbReference type="NCBI Taxonomy" id="5210"/>
    <lineage>
        <taxon>Eukaryota</taxon>
        <taxon>Fungi</taxon>
        <taxon>Dikarya</taxon>
        <taxon>Basidiomycota</taxon>
        <taxon>Agaricomycotina</taxon>
        <taxon>Tremellomycetes</taxon>
        <taxon>Filobasidiales</taxon>
        <taxon>Filobasidiaceae</taxon>
        <taxon>Filobasidium</taxon>
    </lineage>
</organism>
<sequence length="1558" mass="176095">MERTHIVVLLLQAISVSEQVSQVFPLPNRSEVILTKIETSEVEADFIELYFTGQYLGRADMWRLGMSLEDKCVFLRQKVEFAGIRAEVKNIYIKGKKAHTESLRHLQRVSGYVTSTTKTIFRSKSAQSYLFLQLCKEMFDFDEDGERYYEKALYGFLPELFQRWKDTQANHVVTIIIFARVFYNAAEISHLANLTPEGKFLTALQHDPYLGHYKDFYKVIVDFETRQEWHSIMPVLKQQMLETHEEILLIYHIGKDEAAEVKIMGRLGYAFEGNILECMNLVLNPFDESYIDRDLSRTGLSILVITPGVGHFAVNKNMLRLTTERLLDLGITLDLVCLAQLPLHVTPIFSFMSHRLPESKEAGPFRASNFGRLQDVLYYDAPDDETRPEEEHYSLAPWVYCSFYSRSYDKPFRSDRFVPRCKMHEIQMLGVIDHDLTTLSLPLLEPEVARPVTGQDKSGNVTPRPISDANETQARRIAHDHFDDQIFSNGEVPIRNSLYPRELFSPGISTPAHSVNMDASRGTSEKGTVTPKPVITNRPGYVKEVRETPTWQADGAAQASHQATKGVHQVQTPVKGQPLADGSATAYNPPSTTSTMTGFSTPKAIGRMASQNFEPVTTTGTSIVSVSPRVDKTPRSLTSKISRSTLSSISGLFRGLSSRPNPTTPITTVESIATTTRSSSSGKPVVLEINSMTLHDVEGMPKLKTKDQQSQHHRPIDVLSRQNKRLTPSTGTGQLAMSGESHPFASLQDKPKITATDRHNAPTRANERERPSEEGLVQAAYSLPSQRGGSSFPYGNSYKRSYMSSINPCRPGTRSIEKASKARRWQHALPRPTFTQDVKWDSLCAPACLPLTSDMVPKEEELKSQYHEQLYVFDCQANQLSFLLRPPSSGQQWDLPIEVLREMASQRLSQNFQFIVSGGKASRGAVLSRGDVTGIRSGGASDILKAAKGPLYLSTPNQVHRLDFAMDNRNTLEVHNYTRRLDYATPPMDYVCLVWPRQRKAYELGTATFKYPTRNYDFNYLDRLISGAEDRLTEALRYWRTRFILIPSDKPPVSMQGSTGETFDEQEIYITGATRLLELISRYRWKGSGDEANNAPLRLLHTWLAPSACVTDARLMEDLEALHNKTNRTETKGEKQGEIGQATLPIIAAAMRKSANGLRINDRWWQKNFYSDTFQGDDFVSWLLASFTDIKTRDAAVEWGRKLFDQGLIEHCSGSHGFLDGYYYYRLGGAYVEKSQKKKSTGWFSHGRHAKLDSATASVHEKPYGLPNTHGPLPTRTKRKRKVKMSQTTILDLDPQRRSDRAEVAILHSDIIHNANNAFHFELNWIGVTAGLLDDMRQRWTVLAEKHGLRLVEAPVEQIKDIGRKCAYRPCFPIRLALAPPDIEDLDERVPEQLRTANFFEYAILTQKFGFVLDVEATYRYPDDLEVEYSYRKAAVFEHSQFVHKSGLALVQCIGGTQGFLWSDNRLFFSASSRFRAESQHTATTLSKQQQADKLREDLLTFCADRDALEAFYATVLPPARTIDVDIPDERGMEAQIDQVVRGERTDDENDATGPYGV</sequence>
<dbReference type="SUPFAM" id="SSF46785">
    <property type="entry name" value="Winged helix' DNA-binding domain"/>
    <property type="match status" value="1"/>
</dbReference>
<evidence type="ECO:0000256" key="2">
    <source>
        <dbReference type="ARBA" id="ARBA00005643"/>
    </source>
</evidence>
<dbReference type="InterPro" id="IPR045838">
    <property type="entry name" value="DEPDC5_CTD"/>
</dbReference>
<dbReference type="Proteomes" id="UP000812966">
    <property type="component" value="Unassembled WGS sequence"/>
</dbReference>
<feature type="chain" id="PRO_5035420532" description="Vacuolar membrane-associated protein IML1" evidence="6">
    <location>
        <begin position="20"/>
        <end position="1558"/>
    </location>
</feature>
<evidence type="ECO:0000256" key="5">
    <source>
        <dbReference type="SAM" id="MobiDB-lite"/>
    </source>
</evidence>
<comment type="similarity">
    <text evidence="2">Belongs to the IML1 family.</text>
</comment>
<protein>
    <recommendedName>
        <fullName evidence="3">Vacuolar membrane-associated protein IML1</fullName>
    </recommendedName>
    <alternativeName>
        <fullName evidence="4">Vacuolar membrane-associated protein iml1</fullName>
    </alternativeName>
</protein>
<dbReference type="PROSITE" id="PS50186">
    <property type="entry name" value="DEP"/>
    <property type="match status" value="1"/>
</dbReference>
<dbReference type="CDD" id="cd04449">
    <property type="entry name" value="DEP_DEPDC5-like"/>
    <property type="match status" value="1"/>
</dbReference>
<feature type="signal peptide" evidence="6">
    <location>
        <begin position="1"/>
        <end position="19"/>
    </location>
</feature>
<dbReference type="GO" id="GO:0005774">
    <property type="term" value="C:vacuolar membrane"/>
    <property type="evidence" value="ECO:0007669"/>
    <property type="project" value="UniProtKB-SubCell"/>
</dbReference>
<feature type="region of interest" description="Disordered" evidence="5">
    <location>
        <begin position="510"/>
        <end position="536"/>
    </location>
</feature>
<dbReference type="InterPro" id="IPR027244">
    <property type="entry name" value="IML1"/>
</dbReference>
<name>A0A8K0JMK7_9TREE</name>
<evidence type="ECO:0000259" key="7">
    <source>
        <dbReference type="PROSITE" id="PS50186"/>
    </source>
</evidence>
<dbReference type="InterPro" id="IPR036388">
    <property type="entry name" value="WH-like_DNA-bd_sf"/>
</dbReference>
<dbReference type="Pfam" id="PF12257">
    <property type="entry name" value="IML1"/>
    <property type="match status" value="1"/>
</dbReference>
<dbReference type="InterPro" id="IPR036390">
    <property type="entry name" value="WH_DNA-bd_sf"/>
</dbReference>
<feature type="compositionally biased region" description="Basic and acidic residues" evidence="5">
    <location>
        <begin position="703"/>
        <end position="716"/>
    </location>
</feature>
<evidence type="ECO:0000256" key="6">
    <source>
        <dbReference type="SAM" id="SignalP"/>
    </source>
</evidence>
<keyword evidence="6" id="KW-0732">Signal</keyword>
<evidence type="ECO:0000256" key="1">
    <source>
        <dbReference type="ARBA" id="ARBA00004148"/>
    </source>
</evidence>
<dbReference type="Pfam" id="PF00610">
    <property type="entry name" value="DEP"/>
    <property type="match status" value="1"/>
</dbReference>
<dbReference type="EMBL" id="JABELV010000044">
    <property type="protein sequence ID" value="KAG7561894.1"/>
    <property type="molecule type" value="Genomic_DNA"/>
</dbReference>
<dbReference type="Pfam" id="PF19418">
    <property type="entry name" value="DEPDC5_CTD"/>
    <property type="match status" value="1"/>
</dbReference>
<dbReference type="Gene3D" id="1.10.10.10">
    <property type="entry name" value="Winged helix-like DNA-binding domain superfamily/Winged helix DNA-binding domain"/>
    <property type="match status" value="1"/>
</dbReference>
<evidence type="ECO:0000313" key="9">
    <source>
        <dbReference type="Proteomes" id="UP000812966"/>
    </source>
</evidence>
<dbReference type="InterPro" id="IPR048255">
    <property type="entry name" value="IML1_N"/>
</dbReference>
<dbReference type="GO" id="GO:0005096">
    <property type="term" value="F:GTPase activator activity"/>
    <property type="evidence" value="ECO:0007669"/>
    <property type="project" value="InterPro"/>
</dbReference>
<keyword evidence="9" id="KW-1185">Reference proteome</keyword>
<feature type="compositionally biased region" description="Basic and acidic residues" evidence="5">
    <location>
        <begin position="749"/>
        <end position="773"/>
    </location>
</feature>
<gene>
    <name evidence="8" type="ORF">FFLO_02711</name>
</gene>
<reference evidence="8" key="1">
    <citation type="submission" date="2020-04" db="EMBL/GenBank/DDBJ databases">
        <title>Analysis of mating type loci in Filobasidium floriforme.</title>
        <authorList>
            <person name="Nowrousian M."/>
        </authorList>
    </citation>
    <scope>NUCLEOTIDE SEQUENCE</scope>
    <source>
        <strain evidence="8">CBS 6242</strain>
    </source>
</reference>
<feature type="domain" description="DEP" evidence="7">
    <location>
        <begin position="1154"/>
        <end position="1229"/>
    </location>
</feature>
<dbReference type="GO" id="GO:1904262">
    <property type="term" value="P:negative regulation of TORC1 signaling"/>
    <property type="evidence" value="ECO:0007669"/>
    <property type="project" value="TreeGrafter"/>
</dbReference>
<dbReference type="GO" id="GO:0035556">
    <property type="term" value="P:intracellular signal transduction"/>
    <property type="evidence" value="ECO:0007669"/>
    <property type="project" value="InterPro"/>
</dbReference>
<feature type="region of interest" description="Disordered" evidence="5">
    <location>
        <begin position="703"/>
        <end position="774"/>
    </location>
</feature>
<evidence type="ECO:0000256" key="4">
    <source>
        <dbReference type="ARBA" id="ARBA00021881"/>
    </source>
</evidence>
<dbReference type="SMART" id="SM00049">
    <property type="entry name" value="DEP"/>
    <property type="match status" value="1"/>
</dbReference>
<proteinExistence type="inferred from homology"/>
<dbReference type="PANTHER" id="PTHR13179:SF8">
    <property type="entry name" value="GATOR COMPLEX PROTEIN DEPDC5"/>
    <property type="match status" value="1"/>
</dbReference>
<comment type="subcellular location">
    <subcellularLocation>
        <location evidence="1">Vacuole membrane</location>
        <topology evidence="1">Peripheral membrane protein</topology>
    </subcellularLocation>
</comment>
<feature type="compositionally biased region" description="Polar residues" evidence="5">
    <location>
        <begin position="725"/>
        <end position="735"/>
    </location>
</feature>
<evidence type="ECO:0000256" key="3">
    <source>
        <dbReference type="ARBA" id="ARBA00018529"/>
    </source>
</evidence>
<accession>A0A8K0JMK7</accession>
<dbReference type="GO" id="GO:1990130">
    <property type="term" value="C:GATOR1 complex"/>
    <property type="evidence" value="ECO:0007669"/>
    <property type="project" value="TreeGrafter"/>
</dbReference>
<comment type="caution">
    <text evidence="8">The sequence shown here is derived from an EMBL/GenBank/DDBJ whole genome shotgun (WGS) entry which is preliminary data.</text>
</comment>
<dbReference type="PANTHER" id="PTHR13179">
    <property type="entry name" value="DEP DOMAIN CONTAINING PROTEIN 5"/>
    <property type="match status" value="1"/>
</dbReference>
<dbReference type="InterPro" id="IPR000591">
    <property type="entry name" value="DEP_dom"/>
</dbReference>
<dbReference type="GO" id="GO:0010508">
    <property type="term" value="P:positive regulation of autophagy"/>
    <property type="evidence" value="ECO:0007669"/>
    <property type="project" value="TreeGrafter"/>
</dbReference>
<evidence type="ECO:0000313" key="8">
    <source>
        <dbReference type="EMBL" id="KAG7561894.1"/>
    </source>
</evidence>